<dbReference type="PANTHER" id="PTHR46700:SF2">
    <property type="entry name" value="ARM REPEAT SUPERFAMILY PROTEIN"/>
    <property type="match status" value="1"/>
</dbReference>
<dbReference type="InterPro" id="IPR011989">
    <property type="entry name" value="ARM-like"/>
</dbReference>
<protein>
    <recommendedName>
        <fullName evidence="4">Armadillo repeat-containing domain-containing protein</fullName>
    </recommendedName>
</protein>
<dbReference type="AlphaFoldDB" id="A0A2P5YCL1"/>
<dbReference type="OrthoDB" id="777117at2759"/>
<dbReference type="PANTHER" id="PTHR46700">
    <property type="entry name" value="ARM REPEAT SUPERFAMILY PROTEIN"/>
    <property type="match status" value="1"/>
</dbReference>
<accession>A0A2P5YCL1</accession>
<dbReference type="Gene3D" id="1.25.10.10">
    <property type="entry name" value="Leucine-rich Repeat Variant"/>
    <property type="match status" value="1"/>
</dbReference>
<dbReference type="EMBL" id="KZ663360">
    <property type="protein sequence ID" value="PPS13342.1"/>
    <property type="molecule type" value="Genomic_DNA"/>
</dbReference>
<dbReference type="Proteomes" id="UP000239757">
    <property type="component" value="Unassembled WGS sequence"/>
</dbReference>
<evidence type="ECO:0000313" key="3">
    <source>
        <dbReference type="Proteomes" id="UP000239757"/>
    </source>
</evidence>
<evidence type="ECO:0000256" key="1">
    <source>
        <dbReference type="SAM" id="MobiDB-lite"/>
    </source>
</evidence>
<gene>
    <name evidence="2" type="ORF">GOBAR_AA07234</name>
</gene>
<evidence type="ECO:0000313" key="2">
    <source>
        <dbReference type="EMBL" id="PPS13342.1"/>
    </source>
</evidence>
<proteinExistence type="predicted"/>
<dbReference type="InterPro" id="IPR016024">
    <property type="entry name" value="ARM-type_fold"/>
</dbReference>
<evidence type="ECO:0008006" key="4">
    <source>
        <dbReference type="Google" id="ProtNLM"/>
    </source>
</evidence>
<dbReference type="SUPFAM" id="SSF48371">
    <property type="entry name" value="ARM repeat"/>
    <property type="match status" value="1"/>
</dbReference>
<sequence length="188" mass="21120">MSTSSSLSSIWSVSYRKLKFFSRIRRFLQSKAVRKGSYGSSSTSDNSNKLRTKNNNDKDEEDHQLVMEKESELDGSVMLQKSVKRLHFGSWEEKEMAAIAIEKLAKEDVKARKLMAELGVIHMLVSMVATEVVGRHRAAVKALIQLANGNSTKWYRVEPESVEILRAGLPQVVGHLAQLKLAVFEKGN</sequence>
<name>A0A2P5YCL1_GOSBA</name>
<feature type="region of interest" description="Disordered" evidence="1">
    <location>
        <begin position="36"/>
        <end position="62"/>
    </location>
</feature>
<reference evidence="2 3" key="1">
    <citation type="submission" date="2015-01" db="EMBL/GenBank/DDBJ databases">
        <title>Genome of allotetraploid Gossypium barbadense reveals genomic plasticity and fiber elongation in cotton evolution.</title>
        <authorList>
            <person name="Chen X."/>
            <person name="Liu X."/>
            <person name="Zhao B."/>
            <person name="Zheng H."/>
            <person name="Hu Y."/>
            <person name="Lu G."/>
            <person name="Yang C."/>
            <person name="Chen J."/>
            <person name="Shan C."/>
            <person name="Zhang L."/>
            <person name="Zhou Y."/>
            <person name="Wang L."/>
            <person name="Guo W."/>
            <person name="Bai Y."/>
            <person name="Ruan J."/>
            <person name="Shangguan X."/>
            <person name="Mao Y."/>
            <person name="Jiang J."/>
            <person name="Zhu Y."/>
            <person name="Lei J."/>
            <person name="Kang H."/>
            <person name="Chen S."/>
            <person name="He X."/>
            <person name="Wang R."/>
            <person name="Wang Y."/>
            <person name="Chen J."/>
            <person name="Wang L."/>
            <person name="Yu S."/>
            <person name="Wang B."/>
            <person name="Wei J."/>
            <person name="Song S."/>
            <person name="Lu X."/>
            <person name="Gao Z."/>
            <person name="Gu W."/>
            <person name="Deng X."/>
            <person name="Ma D."/>
            <person name="Wang S."/>
            <person name="Liang W."/>
            <person name="Fang L."/>
            <person name="Cai C."/>
            <person name="Zhu X."/>
            <person name="Zhou B."/>
            <person name="Zhang Y."/>
            <person name="Chen Z."/>
            <person name="Xu S."/>
            <person name="Zhu R."/>
            <person name="Wang S."/>
            <person name="Zhang T."/>
            <person name="Zhao G."/>
        </authorList>
    </citation>
    <scope>NUCLEOTIDE SEQUENCE [LARGE SCALE GENOMIC DNA]</scope>
    <source>
        <strain evidence="3">cv. Xinhai21</strain>
        <tissue evidence="2">Leaf</tissue>
    </source>
</reference>
<organism evidence="2 3">
    <name type="scientific">Gossypium barbadense</name>
    <name type="common">Sea Island cotton</name>
    <name type="synonym">Hibiscus barbadensis</name>
    <dbReference type="NCBI Taxonomy" id="3634"/>
    <lineage>
        <taxon>Eukaryota</taxon>
        <taxon>Viridiplantae</taxon>
        <taxon>Streptophyta</taxon>
        <taxon>Embryophyta</taxon>
        <taxon>Tracheophyta</taxon>
        <taxon>Spermatophyta</taxon>
        <taxon>Magnoliopsida</taxon>
        <taxon>eudicotyledons</taxon>
        <taxon>Gunneridae</taxon>
        <taxon>Pentapetalae</taxon>
        <taxon>rosids</taxon>
        <taxon>malvids</taxon>
        <taxon>Malvales</taxon>
        <taxon>Malvaceae</taxon>
        <taxon>Malvoideae</taxon>
        <taxon>Gossypium</taxon>
    </lineage>
</organism>
<feature type="compositionally biased region" description="Low complexity" evidence="1">
    <location>
        <begin position="36"/>
        <end position="47"/>
    </location>
</feature>